<dbReference type="AlphaFoldDB" id="A0A066RS47"/>
<name>A0A066RS47_9GAMM</name>
<dbReference type="RefSeq" id="WP_235199644.1">
    <property type="nucleotide sequence ID" value="NZ_JAGSGC010000019.1"/>
</dbReference>
<dbReference type="InterPro" id="IPR021271">
    <property type="entry name" value="DUF2850"/>
</dbReference>
<dbReference type="Proteomes" id="UP000027192">
    <property type="component" value="Unassembled WGS sequence"/>
</dbReference>
<evidence type="ECO:0008006" key="3">
    <source>
        <dbReference type="Google" id="ProtNLM"/>
    </source>
</evidence>
<gene>
    <name evidence="1" type="ORF">EA58_18675</name>
</gene>
<reference evidence="1 2" key="1">
    <citation type="submission" date="2014-04" db="EMBL/GenBank/DDBJ databases">
        <title>Draft genome sequence of Photobacterium halotolerans S2753: a solonamide, ngercheumicin and holomycin producer.</title>
        <authorList>
            <person name="Machado H.R."/>
            <person name="Gram L."/>
        </authorList>
    </citation>
    <scope>NUCLEOTIDE SEQUENCE [LARGE SCALE GENOMIC DNA]</scope>
    <source>
        <strain evidence="1 2">S2753</strain>
    </source>
</reference>
<comment type="caution">
    <text evidence="1">The sequence shown here is derived from an EMBL/GenBank/DDBJ whole genome shotgun (WGS) entry which is preliminary data.</text>
</comment>
<evidence type="ECO:0000313" key="2">
    <source>
        <dbReference type="Proteomes" id="UP000027192"/>
    </source>
</evidence>
<dbReference type="EMBL" id="JMIB01000037">
    <property type="protein sequence ID" value="KDM90198.1"/>
    <property type="molecule type" value="Genomic_DNA"/>
</dbReference>
<dbReference type="Pfam" id="PF11012">
    <property type="entry name" value="DUF2850"/>
    <property type="match status" value="1"/>
</dbReference>
<keyword evidence="2" id="KW-1185">Reference proteome</keyword>
<protein>
    <recommendedName>
        <fullName evidence="3">DUF2850 domain-containing protein</fullName>
    </recommendedName>
</protein>
<organism evidence="1 2">
    <name type="scientific">Photobacterium galatheae</name>
    <dbReference type="NCBI Taxonomy" id="1654360"/>
    <lineage>
        <taxon>Bacteria</taxon>
        <taxon>Pseudomonadati</taxon>
        <taxon>Pseudomonadota</taxon>
        <taxon>Gammaproteobacteria</taxon>
        <taxon>Vibrionales</taxon>
        <taxon>Vibrionaceae</taxon>
        <taxon>Photobacterium</taxon>
    </lineage>
</organism>
<sequence length="132" mass="14878">MLLMAFNKYTKWQSATLLTILAMGLALSGFIAVGAVKGDLFTVAPEPSIFGIWIEQDVAPYAADQFELRQDGVYVAGRVVSTRYDWDGSRLSYRMGGETYRYTFEEGKFVRQQPAHYVSRFARQGTLKNTNS</sequence>
<proteinExistence type="predicted"/>
<evidence type="ECO:0000313" key="1">
    <source>
        <dbReference type="EMBL" id="KDM90198.1"/>
    </source>
</evidence>
<accession>A0A066RS47</accession>